<dbReference type="AlphaFoldDB" id="A0AAJ0C7E6"/>
<dbReference type="Proteomes" id="UP001244011">
    <property type="component" value="Unassembled WGS sequence"/>
</dbReference>
<reference evidence="2" key="1">
    <citation type="submission" date="2023-06" db="EMBL/GenBank/DDBJ databases">
        <title>Genome-scale phylogeny and comparative genomics of the fungal order Sordariales.</title>
        <authorList>
            <consortium name="Lawrence Berkeley National Laboratory"/>
            <person name="Hensen N."/>
            <person name="Bonometti L."/>
            <person name="Westerberg I."/>
            <person name="Brannstrom I.O."/>
            <person name="Guillou S."/>
            <person name="Cros-Aarteil S."/>
            <person name="Calhoun S."/>
            <person name="Haridas S."/>
            <person name="Kuo A."/>
            <person name="Mondo S."/>
            <person name="Pangilinan J."/>
            <person name="Riley R."/>
            <person name="Labutti K."/>
            <person name="Andreopoulos B."/>
            <person name="Lipzen A."/>
            <person name="Chen C."/>
            <person name="Yanf M."/>
            <person name="Daum C."/>
            <person name="Ng V."/>
            <person name="Clum A."/>
            <person name="Steindorff A."/>
            <person name="Ohm R."/>
            <person name="Martin F."/>
            <person name="Silar P."/>
            <person name="Natvig D."/>
            <person name="Lalanne C."/>
            <person name="Gautier V."/>
            <person name="Ament-Velasquez S.L."/>
            <person name="Kruys A."/>
            <person name="Hutchinson M.I."/>
            <person name="Powell A.J."/>
            <person name="Barry K."/>
            <person name="Miller A.N."/>
            <person name="Grigoriev I.V."/>
            <person name="Debuchy R."/>
            <person name="Gladieux P."/>
            <person name="Thoren M.H."/>
            <person name="Johannesson H."/>
        </authorList>
    </citation>
    <scope>NUCLEOTIDE SEQUENCE</scope>
    <source>
        <strain evidence="2">8032-3</strain>
    </source>
</reference>
<feature type="domain" description="DHHA2" evidence="1">
    <location>
        <begin position="258"/>
        <end position="412"/>
    </location>
</feature>
<evidence type="ECO:0000259" key="1">
    <source>
        <dbReference type="SMART" id="SM01131"/>
    </source>
</evidence>
<accession>A0AAJ0C7E6</accession>
<dbReference type="GO" id="GO:0005737">
    <property type="term" value="C:cytoplasm"/>
    <property type="evidence" value="ECO:0007669"/>
    <property type="project" value="InterPro"/>
</dbReference>
<dbReference type="PANTHER" id="PTHR12112">
    <property type="entry name" value="BNIP - RELATED"/>
    <property type="match status" value="1"/>
</dbReference>
<dbReference type="InterPro" id="IPR004097">
    <property type="entry name" value="DHHA2"/>
</dbReference>
<dbReference type="InterPro" id="IPR038222">
    <property type="entry name" value="DHHA2_dom_sf"/>
</dbReference>
<dbReference type="SMART" id="SM01131">
    <property type="entry name" value="DHHA2"/>
    <property type="match status" value="1"/>
</dbReference>
<name>A0AAJ0C7E6_9PEZI</name>
<organism evidence="2 3">
    <name type="scientific">Phialemonium atrogriseum</name>
    <dbReference type="NCBI Taxonomy" id="1093897"/>
    <lineage>
        <taxon>Eukaryota</taxon>
        <taxon>Fungi</taxon>
        <taxon>Dikarya</taxon>
        <taxon>Ascomycota</taxon>
        <taxon>Pezizomycotina</taxon>
        <taxon>Sordariomycetes</taxon>
        <taxon>Sordariomycetidae</taxon>
        <taxon>Cephalothecales</taxon>
        <taxon>Cephalothecaceae</taxon>
        <taxon>Phialemonium</taxon>
    </lineage>
</organism>
<dbReference type="SUPFAM" id="SSF64182">
    <property type="entry name" value="DHH phosphoesterases"/>
    <property type="match status" value="1"/>
</dbReference>
<dbReference type="RefSeq" id="XP_060287746.1">
    <property type="nucleotide sequence ID" value="XM_060432641.1"/>
</dbReference>
<comment type="caution">
    <text evidence="2">The sequence shown here is derived from an EMBL/GenBank/DDBJ whole genome shotgun (WGS) entry which is preliminary data.</text>
</comment>
<gene>
    <name evidence="2" type="ORF">QBC33DRAFT_615758</name>
</gene>
<evidence type="ECO:0000313" key="3">
    <source>
        <dbReference type="Proteomes" id="UP001244011"/>
    </source>
</evidence>
<dbReference type="Gene3D" id="3.10.310.20">
    <property type="entry name" value="DHHA2 domain"/>
    <property type="match status" value="1"/>
</dbReference>
<dbReference type="Gene3D" id="3.90.1640.10">
    <property type="entry name" value="inorganic pyrophosphatase (n-terminal core)"/>
    <property type="match status" value="1"/>
</dbReference>
<evidence type="ECO:0000313" key="2">
    <source>
        <dbReference type="EMBL" id="KAK1771533.1"/>
    </source>
</evidence>
<dbReference type="GeneID" id="85315828"/>
<dbReference type="PANTHER" id="PTHR12112:SF39">
    <property type="entry name" value="EG:152A3.5 PROTEIN (FBGN0003116_PN PROTEIN)"/>
    <property type="match status" value="1"/>
</dbReference>
<dbReference type="EMBL" id="MU838998">
    <property type="protein sequence ID" value="KAK1771533.1"/>
    <property type="molecule type" value="Genomic_DNA"/>
</dbReference>
<keyword evidence="3" id="KW-1185">Reference proteome</keyword>
<dbReference type="Pfam" id="PF02833">
    <property type="entry name" value="DHHA2"/>
    <property type="match status" value="1"/>
</dbReference>
<proteinExistence type="predicted"/>
<sequence>MTDMPPPARPTLRAFLAGARRALAAPPAQRQAPLTLVVGNESADLDSLCSTLLQAYLGSRHAPKQQPHIPLSNLPRADLSLRPELAAVLRRAGIRPADLLTLTDLPPPEDLPAAATRWLLVDHNVMTGELRRRFGGRVVGCVDHHEDEGGEFLGAEEEGGDGAAGDEPRVIRPCGSCASLVVEHSRTAWEELSSGGEGGDRVGDIDAQLAHLALGPILIDTTNLTSKDKTTDTDVRAVEFAEGLIRRAGVGYDRDEYFREITELKEDLSQLSYRDIFRKDYKQWVDGGLTLGTSSVAQGFGYLLDRIGDREVFLSELKKWSEEQKLDIVAVLTTLHPDGKFARELLVWALNADAVKVMKAFADNSKGDLGLGLWQDGKLDHPEGQDEWRMCWRQSRIEHSRKKVAPMLRDAMRQASK</sequence>
<dbReference type="InterPro" id="IPR038763">
    <property type="entry name" value="DHH_sf"/>
</dbReference>
<dbReference type="GO" id="GO:0004309">
    <property type="term" value="F:exopolyphosphatase activity"/>
    <property type="evidence" value="ECO:0007669"/>
    <property type="project" value="TreeGrafter"/>
</dbReference>
<protein>
    <submittedName>
        <fullName evidence="2">Exopolyphosphatase</fullName>
    </submittedName>
</protein>